<comment type="cofactor">
    <cofactor evidence="19">
        <name>heme</name>
        <dbReference type="ChEBI" id="CHEBI:30413"/>
    </cofactor>
    <text evidence="19">Binds 2 heme groups non-covalently.</text>
</comment>
<geneLocation type="mitochondrion" evidence="23"/>
<comment type="subunit">
    <text evidence="3">The main subunits of complex b-c1 are: cytochrome b, cytochrome c1 and the Rieske protein.</text>
</comment>
<dbReference type="PIRSF" id="PIRSF038885">
    <property type="entry name" value="COB"/>
    <property type="match status" value="1"/>
</dbReference>
<feature type="transmembrane region" description="Helical" evidence="20">
    <location>
        <begin position="320"/>
        <end position="340"/>
    </location>
</feature>
<evidence type="ECO:0000256" key="17">
    <source>
        <dbReference type="ARBA" id="ARBA00061233"/>
    </source>
</evidence>
<feature type="binding site" evidence="18">
    <location>
        <position position="202"/>
    </location>
    <ligand>
        <name>a ubiquinone</name>
        <dbReference type="ChEBI" id="CHEBI:16389"/>
    </ligand>
</feature>
<accession>A0A5Q0RXA3</accession>
<dbReference type="CDD" id="cd00284">
    <property type="entry name" value="Cytochrome_b_N"/>
    <property type="match status" value="1"/>
</dbReference>
<feature type="transmembrane region" description="Helical" evidence="20">
    <location>
        <begin position="289"/>
        <end position="308"/>
    </location>
</feature>
<evidence type="ECO:0000256" key="9">
    <source>
        <dbReference type="ARBA" id="ARBA00022723"/>
    </source>
</evidence>
<feature type="domain" description="Cytochrome b/b6 C-terminal region profile" evidence="22">
    <location>
        <begin position="211"/>
        <end position="376"/>
    </location>
</feature>
<evidence type="ECO:0000256" key="19">
    <source>
        <dbReference type="PIRSR" id="PIRSR038885-2"/>
    </source>
</evidence>
<comment type="similarity">
    <text evidence="17 20">Belongs to the cytochrome b family.</text>
</comment>
<dbReference type="AlphaFoldDB" id="A0A5Q0RXA3"/>
<dbReference type="InterPro" id="IPR030689">
    <property type="entry name" value="Cytochrome_b"/>
</dbReference>
<keyword evidence="11 20" id="KW-0249">Electron transport</keyword>
<evidence type="ECO:0000256" key="15">
    <source>
        <dbReference type="ARBA" id="ARBA00023128"/>
    </source>
</evidence>
<feature type="binding site" description="axial binding residue" evidence="19">
    <location>
        <position position="98"/>
    </location>
    <ligand>
        <name>heme b</name>
        <dbReference type="ChEBI" id="CHEBI:60344"/>
        <label>b566</label>
    </ligand>
    <ligandPart>
        <name>Fe</name>
        <dbReference type="ChEBI" id="CHEBI:18248"/>
    </ligandPart>
</feature>
<dbReference type="CDD" id="cd00290">
    <property type="entry name" value="cytochrome_b_C"/>
    <property type="match status" value="1"/>
</dbReference>
<gene>
    <name evidence="23" type="primary">CYTB</name>
</gene>
<evidence type="ECO:0000256" key="3">
    <source>
        <dbReference type="ARBA" id="ARBA00011649"/>
    </source>
</evidence>
<keyword evidence="16 20" id="KW-0472">Membrane</keyword>
<keyword evidence="9 19" id="KW-0479">Metal-binding</keyword>
<feature type="transmembrane region" description="Helical" evidence="20">
    <location>
        <begin position="78"/>
        <end position="100"/>
    </location>
</feature>
<evidence type="ECO:0000313" key="23">
    <source>
        <dbReference type="EMBL" id="QGA46864.1"/>
    </source>
</evidence>
<comment type="subcellular location">
    <subcellularLocation>
        <location evidence="2">Mitochondrion inner membrane</location>
        <topology evidence="2">Multi-pass membrane protein</topology>
    </subcellularLocation>
</comment>
<dbReference type="Pfam" id="PF00033">
    <property type="entry name" value="Cytochrome_B"/>
    <property type="match status" value="1"/>
</dbReference>
<evidence type="ECO:0000256" key="2">
    <source>
        <dbReference type="ARBA" id="ARBA00004448"/>
    </source>
</evidence>
<dbReference type="InterPro" id="IPR027387">
    <property type="entry name" value="Cytb/b6-like_sf"/>
</dbReference>
<dbReference type="PROSITE" id="PS51002">
    <property type="entry name" value="CYTB_NTER"/>
    <property type="match status" value="1"/>
</dbReference>
<evidence type="ECO:0000256" key="13">
    <source>
        <dbReference type="ARBA" id="ARBA00023004"/>
    </source>
</evidence>
<feature type="binding site" description="axial binding residue" evidence="19">
    <location>
        <position position="197"/>
    </location>
    <ligand>
        <name>heme b</name>
        <dbReference type="ChEBI" id="CHEBI:60344"/>
        <label>b566</label>
    </ligand>
    <ligandPart>
        <name>Fe</name>
        <dbReference type="ChEBI" id="CHEBI:18248"/>
    </ligandPart>
</feature>
<feature type="domain" description="Cytochrome b/b6 N-terminal region profile" evidence="21">
    <location>
        <begin position="1"/>
        <end position="210"/>
    </location>
</feature>
<feature type="binding site" description="axial binding residue" evidence="19">
    <location>
        <position position="84"/>
    </location>
    <ligand>
        <name>heme b</name>
        <dbReference type="ChEBI" id="CHEBI:60344"/>
        <label>b562</label>
    </ligand>
    <ligandPart>
        <name>Fe</name>
        <dbReference type="ChEBI" id="CHEBI:18248"/>
    </ligandPart>
</feature>
<keyword evidence="5 20" id="KW-0813">Transport</keyword>
<dbReference type="RefSeq" id="YP_009711686.1">
    <property type="nucleotide sequence ID" value="NC_045240.1"/>
</dbReference>
<keyword evidence="6 19" id="KW-0349">Heme</keyword>
<dbReference type="Gene3D" id="1.20.810.10">
    <property type="entry name" value="Cytochrome Bc1 Complex, Chain C"/>
    <property type="match status" value="1"/>
</dbReference>
<evidence type="ECO:0000256" key="8">
    <source>
        <dbReference type="ARBA" id="ARBA00022692"/>
    </source>
</evidence>
<comment type="function">
    <text evidence="1 20">Component of the ubiquinol-cytochrome c reductase complex (complex III or cytochrome b-c1 complex) that is part of the mitochondrial respiratory chain. The b-c1 complex mediates electron transfer from ubiquinol to cytochrome c. Contributes to the generation of a proton gradient across the mitochondrial membrane that is then used for ATP synthesis.</text>
</comment>
<dbReference type="InterPro" id="IPR005797">
    <property type="entry name" value="Cyt_b/b6_N"/>
</dbReference>
<dbReference type="PANTHER" id="PTHR19271">
    <property type="entry name" value="CYTOCHROME B"/>
    <property type="match status" value="1"/>
</dbReference>
<keyword evidence="7 20" id="KW-0679">Respiratory chain</keyword>
<dbReference type="InterPro" id="IPR005798">
    <property type="entry name" value="Cyt_b/b6_C"/>
</dbReference>
<dbReference type="InterPro" id="IPR048260">
    <property type="entry name" value="Cytochrome_b_C_euk/bac"/>
</dbReference>
<comment type="cofactor">
    <cofactor evidence="20">
        <name>heme b</name>
        <dbReference type="ChEBI" id="CHEBI:60344"/>
    </cofactor>
    <text evidence="20">Binds 2 heme groups non-covalently.</text>
</comment>
<evidence type="ECO:0000259" key="21">
    <source>
        <dbReference type="PROSITE" id="PS51002"/>
    </source>
</evidence>
<dbReference type="InterPro" id="IPR016174">
    <property type="entry name" value="Di-haem_cyt_TM"/>
</dbReference>
<feature type="binding site" description="axial binding residue" evidence="19">
    <location>
        <position position="183"/>
    </location>
    <ligand>
        <name>heme b</name>
        <dbReference type="ChEBI" id="CHEBI:60344"/>
        <label>b562</label>
    </ligand>
    <ligandPart>
        <name>Fe</name>
        <dbReference type="ChEBI" id="CHEBI:18248"/>
    </ligandPart>
</feature>
<evidence type="ECO:0000256" key="7">
    <source>
        <dbReference type="ARBA" id="ARBA00022660"/>
    </source>
</evidence>
<dbReference type="PROSITE" id="PS51003">
    <property type="entry name" value="CYTB_CTER"/>
    <property type="match status" value="1"/>
</dbReference>
<feature type="transmembrane region" description="Helical" evidence="20">
    <location>
        <begin position="179"/>
        <end position="200"/>
    </location>
</feature>
<dbReference type="SUPFAM" id="SSF81648">
    <property type="entry name" value="a domain/subunit of cytochrome bc1 complex (Ubiquinol-cytochrome c reductase)"/>
    <property type="match status" value="1"/>
</dbReference>
<evidence type="ECO:0000256" key="4">
    <source>
        <dbReference type="ARBA" id="ARBA00013531"/>
    </source>
</evidence>
<dbReference type="GO" id="GO:0016491">
    <property type="term" value="F:oxidoreductase activity"/>
    <property type="evidence" value="ECO:0007669"/>
    <property type="project" value="UniProtKB-UniRule"/>
</dbReference>
<dbReference type="CTD" id="4519"/>
<feature type="transmembrane region" description="Helical" evidence="20">
    <location>
        <begin position="221"/>
        <end position="243"/>
    </location>
</feature>
<evidence type="ECO:0000259" key="22">
    <source>
        <dbReference type="PROSITE" id="PS51003"/>
    </source>
</evidence>
<dbReference type="GeneID" id="42889076"/>
<evidence type="ECO:0000256" key="5">
    <source>
        <dbReference type="ARBA" id="ARBA00022448"/>
    </source>
</evidence>
<reference evidence="23" key="1">
    <citation type="journal article" date="2019" name="Sci. Rep.">
        <title>Complete mitochondrial genomes from transcriptomes: assessing pros and cons of data mining for assembling new mitogenomes.</title>
        <authorList>
            <person name="Forni G."/>
            <person name="Puccio G."/>
            <person name="Bourguignon T."/>
            <person name="Evans T."/>
            <person name="Mantovani B."/>
            <person name="Rota-Stabelli O."/>
            <person name="Luchetti A."/>
        </authorList>
    </citation>
    <scope>NUCLEOTIDE SEQUENCE</scope>
</reference>
<dbReference type="GO" id="GO:0006122">
    <property type="term" value="P:mitochondrial electron transport, ubiquinol to cytochrome c"/>
    <property type="evidence" value="ECO:0007669"/>
    <property type="project" value="TreeGrafter"/>
</dbReference>
<sequence length="376" mass="42607">MNKPMRNSHPLIKIANGALVDLPTPSTISGWWNFGSLMGICLIMQIMTGLFLAMHYCPDINMAFSSVSHICRDVNNGWLLRTLHANGASMFFVCIFMHTGRNMYYGSYKFTHTWSVGVLLLFLTMATGFLGYVLPWGQMSFWGATVITNLLSAVPYMGQELVQWVWGGFAVDNATLTRFFALHFLMPFAITAMTLIHLLFLHQTGSNNPLGLNKNTDKIPFHPYFTASDIVGFTITIMVLSMVTLSEPYILADPDNFTPANPLVTPVHIQPEWYFLFAYAILRSIPNKLGGVIALAMSIAILFIMPMYKSKFRGTQFYPINQILFWTMTNTVILLTWIGARPVEEPYILTGQILTVLYFQYYISNPMTTKLWDKMT</sequence>
<evidence type="ECO:0000256" key="10">
    <source>
        <dbReference type="ARBA" id="ARBA00022792"/>
    </source>
</evidence>
<dbReference type="PANTHER" id="PTHR19271:SF16">
    <property type="entry name" value="CYTOCHROME B"/>
    <property type="match status" value="1"/>
</dbReference>
<dbReference type="GO" id="GO:0045275">
    <property type="term" value="C:respiratory chain complex III"/>
    <property type="evidence" value="ECO:0007669"/>
    <property type="project" value="InterPro"/>
</dbReference>
<dbReference type="FunFam" id="1.20.810.10:FF:000002">
    <property type="entry name" value="Cytochrome b"/>
    <property type="match status" value="1"/>
</dbReference>
<dbReference type="InterPro" id="IPR048259">
    <property type="entry name" value="Cytochrome_b_N_euk/bac"/>
</dbReference>
<evidence type="ECO:0000256" key="20">
    <source>
        <dbReference type="RuleBase" id="RU362117"/>
    </source>
</evidence>
<evidence type="ECO:0000256" key="1">
    <source>
        <dbReference type="ARBA" id="ARBA00002566"/>
    </source>
</evidence>
<dbReference type="SUPFAM" id="SSF81342">
    <property type="entry name" value="Transmembrane di-heme cytochromes"/>
    <property type="match status" value="1"/>
</dbReference>
<dbReference type="GO" id="GO:0008121">
    <property type="term" value="F:quinol-cytochrome-c reductase activity"/>
    <property type="evidence" value="ECO:0007669"/>
    <property type="project" value="InterPro"/>
</dbReference>
<evidence type="ECO:0000256" key="14">
    <source>
        <dbReference type="ARBA" id="ARBA00023075"/>
    </source>
</evidence>
<evidence type="ECO:0000256" key="6">
    <source>
        <dbReference type="ARBA" id="ARBA00022617"/>
    </source>
</evidence>
<dbReference type="EMBL" id="MK088051">
    <property type="protein sequence ID" value="QGA46864.1"/>
    <property type="molecule type" value="Genomic_DNA"/>
</dbReference>
<feature type="transmembrane region" description="Helical" evidence="20">
    <location>
        <begin position="112"/>
        <end position="134"/>
    </location>
</feature>
<evidence type="ECO:0000256" key="12">
    <source>
        <dbReference type="ARBA" id="ARBA00022989"/>
    </source>
</evidence>
<feature type="transmembrane region" description="Helical" evidence="20">
    <location>
        <begin position="31"/>
        <end position="57"/>
    </location>
</feature>
<dbReference type="InterPro" id="IPR036150">
    <property type="entry name" value="Cyt_b/b6_C_sf"/>
</dbReference>
<keyword evidence="12 20" id="KW-1133">Transmembrane helix</keyword>
<keyword evidence="10" id="KW-0999">Mitochondrion inner membrane</keyword>
<keyword evidence="14" id="KW-0830">Ubiquinone</keyword>
<dbReference type="Pfam" id="PF00032">
    <property type="entry name" value="Cytochrom_B_C"/>
    <property type="match status" value="1"/>
</dbReference>
<evidence type="ECO:0000256" key="18">
    <source>
        <dbReference type="PIRSR" id="PIRSR038885-1"/>
    </source>
</evidence>
<dbReference type="GO" id="GO:0046872">
    <property type="term" value="F:metal ion binding"/>
    <property type="evidence" value="ECO:0007669"/>
    <property type="project" value="UniProtKB-UniRule"/>
</dbReference>
<keyword evidence="15 20" id="KW-0496">Mitochondrion</keyword>
<dbReference type="SMR" id="A0A5Q0RXA3"/>
<dbReference type="GO" id="GO:0005743">
    <property type="term" value="C:mitochondrial inner membrane"/>
    <property type="evidence" value="ECO:0007669"/>
    <property type="project" value="UniProtKB-SubCell"/>
</dbReference>
<organism evidence="23">
    <name type="scientific">Reticulitermes lucifugus</name>
    <dbReference type="NCBI Taxonomy" id="127386"/>
    <lineage>
        <taxon>Eukaryota</taxon>
        <taxon>Metazoa</taxon>
        <taxon>Ecdysozoa</taxon>
        <taxon>Arthropoda</taxon>
        <taxon>Hexapoda</taxon>
        <taxon>Insecta</taxon>
        <taxon>Pterygota</taxon>
        <taxon>Neoptera</taxon>
        <taxon>Polyneoptera</taxon>
        <taxon>Dictyoptera</taxon>
        <taxon>Blattodea</taxon>
        <taxon>Blattoidea</taxon>
        <taxon>Termitoidae</taxon>
        <taxon>Rhinotermitidae</taxon>
        <taxon>Reticulitermes</taxon>
        <taxon>Reticulitermes</taxon>
    </lineage>
</organism>
<evidence type="ECO:0000256" key="11">
    <source>
        <dbReference type="ARBA" id="ARBA00022982"/>
    </source>
</evidence>
<proteinExistence type="inferred from homology"/>
<keyword evidence="13 19" id="KW-0408">Iron</keyword>
<name>A0A5Q0RXA3_9NEOP</name>
<feature type="transmembrane region" description="Helical" evidence="20">
    <location>
        <begin position="347"/>
        <end position="363"/>
    </location>
</feature>
<evidence type="ECO:0000256" key="16">
    <source>
        <dbReference type="ARBA" id="ARBA00023136"/>
    </source>
</evidence>
<keyword evidence="8 20" id="KW-0812">Transmembrane</keyword>
<protein>
    <recommendedName>
        <fullName evidence="4 20">Cytochrome b</fullName>
    </recommendedName>
</protein>